<name>A0A7V4XRI7_9BACT</name>
<feature type="signal peptide" evidence="1">
    <location>
        <begin position="1"/>
        <end position="23"/>
    </location>
</feature>
<reference evidence="2" key="1">
    <citation type="journal article" date="2020" name="mSystems">
        <title>Genome- and Community-Level Interaction Insights into Carbon Utilization and Element Cycling Functions of Hydrothermarchaeota in Hydrothermal Sediment.</title>
        <authorList>
            <person name="Zhou Z."/>
            <person name="Liu Y."/>
            <person name="Xu W."/>
            <person name="Pan J."/>
            <person name="Luo Z.H."/>
            <person name="Li M."/>
        </authorList>
    </citation>
    <scope>NUCLEOTIDE SEQUENCE [LARGE SCALE GENOMIC DNA]</scope>
    <source>
        <strain evidence="2">SpSt-855</strain>
    </source>
</reference>
<sequence>MKRLLLSFGLAALVTASTFSASAQMKKKAPLSPPEHVSAMAHGQTISIKYSSPRVRGREGHIFGPGGLISHDVHYPVWRAGANAATTLTTTADLTIGHLEVPKGTYTLFVNIEDPDHWVLIVNKETGEWGLAYKAADDLGSVPMHMHKPKHMIEDLVWKIKINDQGKGKLVLAWENHKASVPFRMH</sequence>
<protein>
    <submittedName>
        <fullName evidence="2">DUF2911 domain-containing protein</fullName>
    </submittedName>
</protein>
<feature type="chain" id="PRO_5030590429" evidence="1">
    <location>
        <begin position="24"/>
        <end position="186"/>
    </location>
</feature>
<keyword evidence="1" id="KW-0732">Signal</keyword>
<evidence type="ECO:0000256" key="1">
    <source>
        <dbReference type="SAM" id="SignalP"/>
    </source>
</evidence>
<dbReference type="EMBL" id="DTKL01000019">
    <property type="protein sequence ID" value="HGY93832.1"/>
    <property type="molecule type" value="Genomic_DNA"/>
</dbReference>
<proteinExistence type="predicted"/>
<dbReference type="InterPro" id="IPR021314">
    <property type="entry name" value="DUF2911"/>
</dbReference>
<dbReference type="AlphaFoldDB" id="A0A7V4XRI7"/>
<gene>
    <name evidence="2" type="ORF">ENW50_03960</name>
</gene>
<evidence type="ECO:0000313" key="2">
    <source>
        <dbReference type="EMBL" id="HGY93832.1"/>
    </source>
</evidence>
<accession>A0A7V4XRI7</accession>
<dbReference type="Pfam" id="PF11138">
    <property type="entry name" value="DUF2911"/>
    <property type="match status" value="1"/>
</dbReference>
<comment type="caution">
    <text evidence="2">The sequence shown here is derived from an EMBL/GenBank/DDBJ whole genome shotgun (WGS) entry which is preliminary data.</text>
</comment>
<organism evidence="2">
    <name type="scientific">Acidobacterium capsulatum</name>
    <dbReference type="NCBI Taxonomy" id="33075"/>
    <lineage>
        <taxon>Bacteria</taxon>
        <taxon>Pseudomonadati</taxon>
        <taxon>Acidobacteriota</taxon>
        <taxon>Terriglobia</taxon>
        <taxon>Terriglobales</taxon>
        <taxon>Acidobacteriaceae</taxon>
        <taxon>Acidobacterium</taxon>
    </lineage>
</organism>